<protein>
    <submittedName>
        <fullName evidence="1">Uncharacterized protein</fullName>
    </submittedName>
</protein>
<dbReference type="EMBL" id="JAOYFB010000003">
    <property type="protein sequence ID" value="KAK4011333.1"/>
    <property type="molecule type" value="Genomic_DNA"/>
</dbReference>
<accession>A0ABQ9ZF86</accession>
<comment type="caution">
    <text evidence="1">The sequence shown here is derived from an EMBL/GenBank/DDBJ whole genome shotgun (WGS) entry which is preliminary data.</text>
</comment>
<name>A0ABQ9ZF86_9CRUS</name>
<evidence type="ECO:0000313" key="2">
    <source>
        <dbReference type="Proteomes" id="UP001234178"/>
    </source>
</evidence>
<dbReference type="Proteomes" id="UP001234178">
    <property type="component" value="Unassembled WGS sequence"/>
</dbReference>
<proteinExistence type="predicted"/>
<gene>
    <name evidence="1" type="ORF">OUZ56_020449</name>
</gene>
<sequence>MPTCLSKVEIDTQGLHHPDCVCPDWADGLLAVILTESPTMSRVGHHVIFAFSCGKLAGLREIISTYYPRP</sequence>
<keyword evidence="2" id="KW-1185">Reference proteome</keyword>
<reference evidence="1 2" key="1">
    <citation type="journal article" date="2023" name="Nucleic Acids Res.">
        <title>The hologenome of Daphnia magna reveals possible DNA methylation and microbiome-mediated evolution of the host genome.</title>
        <authorList>
            <person name="Chaturvedi A."/>
            <person name="Li X."/>
            <person name="Dhandapani V."/>
            <person name="Marshall H."/>
            <person name="Kissane S."/>
            <person name="Cuenca-Cambronero M."/>
            <person name="Asole G."/>
            <person name="Calvet F."/>
            <person name="Ruiz-Romero M."/>
            <person name="Marangio P."/>
            <person name="Guigo R."/>
            <person name="Rago D."/>
            <person name="Mirbahai L."/>
            <person name="Eastwood N."/>
            <person name="Colbourne J.K."/>
            <person name="Zhou J."/>
            <person name="Mallon E."/>
            <person name="Orsini L."/>
        </authorList>
    </citation>
    <scope>NUCLEOTIDE SEQUENCE [LARGE SCALE GENOMIC DNA]</scope>
    <source>
        <strain evidence="1">LRV0_1</strain>
    </source>
</reference>
<evidence type="ECO:0000313" key="1">
    <source>
        <dbReference type="EMBL" id="KAK4011333.1"/>
    </source>
</evidence>
<organism evidence="1 2">
    <name type="scientific">Daphnia magna</name>
    <dbReference type="NCBI Taxonomy" id="35525"/>
    <lineage>
        <taxon>Eukaryota</taxon>
        <taxon>Metazoa</taxon>
        <taxon>Ecdysozoa</taxon>
        <taxon>Arthropoda</taxon>
        <taxon>Crustacea</taxon>
        <taxon>Branchiopoda</taxon>
        <taxon>Diplostraca</taxon>
        <taxon>Cladocera</taxon>
        <taxon>Anomopoda</taxon>
        <taxon>Daphniidae</taxon>
        <taxon>Daphnia</taxon>
    </lineage>
</organism>